<organism evidence="2 3">
    <name type="scientific">Curtobacterium subtropicum</name>
    <dbReference type="NCBI Taxonomy" id="3055138"/>
    <lineage>
        <taxon>Bacteria</taxon>
        <taxon>Bacillati</taxon>
        <taxon>Actinomycetota</taxon>
        <taxon>Actinomycetes</taxon>
        <taxon>Micrococcales</taxon>
        <taxon>Microbacteriaceae</taxon>
        <taxon>Curtobacterium</taxon>
    </lineage>
</organism>
<reference evidence="2 3" key="1">
    <citation type="submission" date="2023-06" db="EMBL/GenBank/DDBJ databases">
        <authorList>
            <person name="Feng G."/>
            <person name="Li J."/>
            <person name="Zhu H."/>
        </authorList>
    </citation>
    <scope>NUCLEOTIDE SEQUENCE [LARGE SCALE GENOMIC DNA]</scope>
    <source>
        <strain evidence="2 3">RHCJP20</strain>
    </source>
</reference>
<keyword evidence="3" id="KW-1185">Reference proteome</keyword>
<gene>
    <name evidence="2" type="ORF">QUG98_10695</name>
</gene>
<proteinExistence type="predicted"/>
<keyword evidence="1" id="KW-1133">Transmembrane helix</keyword>
<sequence>MQPPAEEPLVWKVARAPRERGVPGTWPTIAALAVGLAATVGVVWFALSWPVVIGGALGWARWMLVLVQGGLWLSAAALCVWQWKHRRSGLWVALTAGVVASVFFVVATFLLVASLPCPSFC</sequence>
<evidence type="ECO:0000313" key="3">
    <source>
        <dbReference type="Proteomes" id="UP001235720"/>
    </source>
</evidence>
<feature type="transmembrane region" description="Helical" evidence="1">
    <location>
        <begin position="25"/>
        <end position="47"/>
    </location>
</feature>
<dbReference type="RefSeq" id="WP_289470517.1">
    <property type="nucleotide sequence ID" value="NZ_JAUCMM010000007.1"/>
</dbReference>
<comment type="caution">
    <text evidence="2">The sequence shown here is derived from an EMBL/GenBank/DDBJ whole genome shotgun (WGS) entry which is preliminary data.</text>
</comment>
<keyword evidence="1" id="KW-0812">Transmembrane</keyword>
<protein>
    <submittedName>
        <fullName evidence="2">Uncharacterized protein</fullName>
    </submittedName>
</protein>
<evidence type="ECO:0000313" key="2">
    <source>
        <dbReference type="EMBL" id="MDM7888922.1"/>
    </source>
</evidence>
<feature type="transmembrane region" description="Helical" evidence="1">
    <location>
        <begin position="90"/>
        <end position="115"/>
    </location>
</feature>
<feature type="transmembrane region" description="Helical" evidence="1">
    <location>
        <begin position="59"/>
        <end position="83"/>
    </location>
</feature>
<dbReference type="Proteomes" id="UP001235720">
    <property type="component" value="Unassembled WGS sequence"/>
</dbReference>
<name>A0ABT7TH53_9MICO</name>
<keyword evidence="1" id="KW-0472">Membrane</keyword>
<dbReference type="EMBL" id="JAUCMM010000007">
    <property type="protein sequence ID" value="MDM7888922.1"/>
    <property type="molecule type" value="Genomic_DNA"/>
</dbReference>
<evidence type="ECO:0000256" key="1">
    <source>
        <dbReference type="SAM" id="Phobius"/>
    </source>
</evidence>
<accession>A0ABT7TH53</accession>